<name>A0ABW0ZGN4_9ACTN</name>
<reference evidence="3" key="1">
    <citation type="journal article" date="2019" name="Int. J. Syst. Evol. Microbiol.">
        <title>The Global Catalogue of Microorganisms (GCM) 10K type strain sequencing project: providing services to taxonomists for standard genome sequencing and annotation.</title>
        <authorList>
            <consortium name="The Broad Institute Genomics Platform"/>
            <consortium name="The Broad Institute Genome Sequencing Center for Infectious Disease"/>
            <person name="Wu L."/>
            <person name="Ma J."/>
        </authorList>
    </citation>
    <scope>NUCLEOTIDE SEQUENCE [LARGE SCALE GENOMIC DNA]</scope>
    <source>
        <strain evidence="3">YIM 94188</strain>
    </source>
</reference>
<keyword evidence="3" id="KW-1185">Reference proteome</keyword>
<feature type="signal peptide" evidence="1">
    <location>
        <begin position="1"/>
        <end position="28"/>
    </location>
</feature>
<sequence>MTSRRRRLVAAIALVGAVALGATGCGSASPPSPPTGVDGLVIPTPGPDPADFVPTVDNPWFPLVPGTRWRYDADVATPAPTLTAVVEPGPEVAGVQTTTLHRTAADGVETRDHFAQDRDGNVWWFGRAGKWQAGEDGAQAGLAMPADPRYGDGFRRGAAPGLDAYAAVVEVDAEVTVPLESYRPVVVLEVTEGAVTSRESYARGIGLVQTDEAGLVAHDEPR</sequence>
<dbReference type="EMBL" id="JBHSNS010000001">
    <property type="protein sequence ID" value="MFC5727680.1"/>
    <property type="molecule type" value="Genomic_DNA"/>
</dbReference>
<dbReference type="RefSeq" id="WP_136436215.1">
    <property type="nucleotide sequence ID" value="NZ_JBHSNS010000001.1"/>
</dbReference>
<dbReference type="PROSITE" id="PS51257">
    <property type="entry name" value="PROKAR_LIPOPROTEIN"/>
    <property type="match status" value="1"/>
</dbReference>
<evidence type="ECO:0000313" key="2">
    <source>
        <dbReference type="EMBL" id="MFC5727680.1"/>
    </source>
</evidence>
<gene>
    <name evidence="2" type="ORF">ACFPQB_02030</name>
</gene>
<evidence type="ECO:0000313" key="3">
    <source>
        <dbReference type="Proteomes" id="UP001596072"/>
    </source>
</evidence>
<evidence type="ECO:0008006" key="4">
    <source>
        <dbReference type="Google" id="ProtNLM"/>
    </source>
</evidence>
<evidence type="ECO:0000256" key="1">
    <source>
        <dbReference type="SAM" id="SignalP"/>
    </source>
</evidence>
<proteinExistence type="predicted"/>
<feature type="chain" id="PRO_5047421900" description="L,D-transpeptidase" evidence="1">
    <location>
        <begin position="29"/>
        <end position="222"/>
    </location>
</feature>
<comment type="caution">
    <text evidence="2">The sequence shown here is derived from an EMBL/GenBank/DDBJ whole genome shotgun (WGS) entry which is preliminary data.</text>
</comment>
<protein>
    <recommendedName>
        <fullName evidence="4">L,D-transpeptidase</fullName>
    </recommendedName>
</protein>
<accession>A0ABW0ZGN4</accession>
<dbReference type="Proteomes" id="UP001596072">
    <property type="component" value="Unassembled WGS sequence"/>
</dbReference>
<organism evidence="2 3">
    <name type="scientific">Nocardioides vastitatis</name>
    <dbReference type="NCBI Taxonomy" id="2568655"/>
    <lineage>
        <taxon>Bacteria</taxon>
        <taxon>Bacillati</taxon>
        <taxon>Actinomycetota</taxon>
        <taxon>Actinomycetes</taxon>
        <taxon>Propionibacteriales</taxon>
        <taxon>Nocardioidaceae</taxon>
        <taxon>Nocardioides</taxon>
    </lineage>
</organism>
<keyword evidence="1" id="KW-0732">Signal</keyword>